<feature type="compositionally biased region" description="Basic and acidic residues" evidence="1">
    <location>
        <begin position="75"/>
        <end position="87"/>
    </location>
</feature>
<proteinExistence type="predicted"/>
<organism evidence="2 3">
    <name type="scientific">Portunus trituberculatus</name>
    <name type="common">Swimming crab</name>
    <name type="synonym">Neptunus trituberculatus</name>
    <dbReference type="NCBI Taxonomy" id="210409"/>
    <lineage>
        <taxon>Eukaryota</taxon>
        <taxon>Metazoa</taxon>
        <taxon>Ecdysozoa</taxon>
        <taxon>Arthropoda</taxon>
        <taxon>Crustacea</taxon>
        <taxon>Multicrustacea</taxon>
        <taxon>Malacostraca</taxon>
        <taxon>Eumalacostraca</taxon>
        <taxon>Eucarida</taxon>
        <taxon>Decapoda</taxon>
        <taxon>Pleocyemata</taxon>
        <taxon>Brachyura</taxon>
        <taxon>Eubrachyura</taxon>
        <taxon>Portunoidea</taxon>
        <taxon>Portunidae</taxon>
        <taxon>Portuninae</taxon>
        <taxon>Portunus</taxon>
    </lineage>
</organism>
<keyword evidence="3" id="KW-1185">Reference proteome</keyword>
<accession>A0A5B7DES0</accession>
<feature type="region of interest" description="Disordered" evidence="1">
    <location>
        <begin position="33"/>
        <end position="87"/>
    </location>
</feature>
<gene>
    <name evidence="2" type="ORF">E2C01_012714</name>
</gene>
<name>A0A5B7DES0_PORTR</name>
<evidence type="ECO:0000313" key="2">
    <source>
        <dbReference type="EMBL" id="MPC19788.1"/>
    </source>
</evidence>
<protein>
    <submittedName>
        <fullName evidence="2">Uncharacterized protein</fullName>
    </submittedName>
</protein>
<dbReference type="Proteomes" id="UP000324222">
    <property type="component" value="Unassembled WGS sequence"/>
</dbReference>
<reference evidence="2 3" key="1">
    <citation type="submission" date="2019-05" db="EMBL/GenBank/DDBJ databases">
        <title>Another draft genome of Portunus trituberculatus and its Hox gene families provides insights of decapod evolution.</title>
        <authorList>
            <person name="Jeong J.-H."/>
            <person name="Song I."/>
            <person name="Kim S."/>
            <person name="Choi T."/>
            <person name="Kim D."/>
            <person name="Ryu S."/>
            <person name="Kim W."/>
        </authorList>
    </citation>
    <scope>NUCLEOTIDE SEQUENCE [LARGE SCALE GENOMIC DNA]</scope>
    <source>
        <tissue evidence="2">Muscle</tissue>
    </source>
</reference>
<evidence type="ECO:0000313" key="3">
    <source>
        <dbReference type="Proteomes" id="UP000324222"/>
    </source>
</evidence>
<sequence>MPEVPPLLGILRRDWRNMTRYKYEIVIRGAQRRKESNSISRRIRVSQPQPQQQRAEVVTHHSRRPEDLCSASSSRSKDLKQPQRKEFSQWPMALRQLGCTSML</sequence>
<evidence type="ECO:0000256" key="1">
    <source>
        <dbReference type="SAM" id="MobiDB-lite"/>
    </source>
</evidence>
<dbReference type="AlphaFoldDB" id="A0A5B7DES0"/>
<dbReference type="EMBL" id="VSRR010000804">
    <property type="protein sequence ID" value="MPC19788.1"/>
    <property type="molecule type" value="Genomic_DNA"/>
</dbReference>
<comment type="caution">
    <text evidence="2">The sequence shown here is derived from an EMBL/GenBank/DDBJ whole genome shotgun (WGS) entry which is preliminary data.</text>
</comment>